<name>A0A845E1G9_9BACI</name>
<reference evidence="1 2" key="1">
    <citation type="submission" date="2019-11" db="EMBL/GenBank/DDBJ databases">
        <title>Genome sequences of 17 halophilic strains isolated from different environments.</title>
        <authorList>
            <person name="Furrow R.E."/>
        </authorList>
    </citation>
    <scope>NUCLEOTIDE SEQUENCE [LARGE SCALE GENOMIC DNA]</scope>
    <source>
        <strain evidence="1 2">22505_10_Sand</strain>
    </source>
</reference>
<dbReference type="EMBL" id="WMEZ01000001">
    <property type="protein sequence ID" value="MYL48712.1"/>
    <property type="molecule type" value="Genomic_DNA"/>
</dbReference>
<dbReference type="RefSeq" id="WP_160912437.1">
    <property type="nucleotide sequence ID" value="NZ_WMEZ01000001.1"/>
</dbReference>
<evidence type="ECO:0000313" key="2">
    <source>
        <dbReference type="Proteomes" id="UP000447393"/>
    </source>
</evidence>
<sequence length="618" mass="70178">MNHLINSLTRLSTKALLPVEPQSGQLIKGKVVQSLQDNKIVVNMGKKSVEALVNQPLIKGSSYLFQVEQVKPDLILRAVSLSEARSEPLNLASLLEQIGIKANKDNLTLIKAIADLKVPLHKKDLARAFRLIQSPNEHRFTREILLHMLSRKMPISPSVYSALSAKYTDEYSQVLSNVVQQLGGKSLSTSDEKVKSMVQSLRAEQNPNFESAMLIKLKSESANGSRSTFELWKTAGLIDTKHTYTSFKQNWFRQNPSMDKLPFTKEQAASSLQQLLQNQLPLSPSENQTIKQWGHTSEKLLSLWTQQPPNHEFSMLSRQTRRQWTENFRKVVDQKIMERLTPNLKDSTKVFIDKAVTLLNDPGGERNPFTRAEFRSFLSDIQKLIRVQLPVEQQKLLVQLLQSLSQYIPLSDKERIWLQMKTMMNGIGFNDEHVLARTSQETDASLRAEHSLKSLLLKGLSEGSEVKTETAYRLINLINGTQLASLSDHSQTLQLALQFPGDFIGARKDVHMNMEGRKNDDGQIDSDYCHVMFYLHLSQLEETIIDLNIVERRVSVVVYNENPELEKLFQPYRKKLEVGLENAGYELNSIKARVTTEVSITSDSNTQETAEEGVDIRI</sequence>
<dbReference type="Proteomes" id="UP000447393">
    <property type="component" value="Unassembled WGS sequence"/>
</dbReference>
<gene>
    <name evidence="1" type="ORF">GLV98_04420</name>
</gene>
<dbReference type="OrthoDB" id="2351076at2"/>
<proteinExistence type="predicted"/>
<dbReference type="AlphaFoldDB" id="A0A845E1G9"/>
<organism evidence="1 2">
    <name type="scientific">Halobacillus litoralis</name>
    <dbReference type="NCBI Taxonomy" id="45668"/>
    <lineage>
        <taxon>Bacteria</taxon>
        <taxon>Bacillati</taxon>
        <taxon>Bacillota</taxon>
        <taxon>Bacilli</taxon>
        <taxon>Bacillales</taxon>
        <taxon>Bacillaceae</taxon>
        <taxon>Halobacillus</taxon>
    </lineage>
</organism>
<protein>
    <recommendedName>
        <fullName evidence="3">Flagellar hook-length control protein-like C-terminal domain-containing protein</fullName>
    </recommendedName>
</protein>
<evidence type="ECO:0000313" key="1">
    <source>
        <dbReference type="EMBL" id="MYL48712.1"/>
    </source>
</evidence>
<comment type="caution">
    <text evidence="1">The sequence shown here is derived from an EMBL/GenBank/DDBJ whole genome shotgun (WGS) entry which is preliminary data.</text>
</comment>
<accession>A0A845E1G9</accession>
<evidence type="ECO:0008006" key="3">
    <source>
        <dbReference type="Google" id="ProtNLM"/>
    </source>
</evidence>